<comment type="caution">
    <text evidence="3">The sequence shown here is derived from an EMBL/GenBank/DDBJ whole genome shotgun (WGS) entry which is preliminary data.</text>
</comment>
<feature type="domain" description="Endonuclease/exonuclease/phosphatase" evidence="1">
    <location>
        <begin position="37"/>
        <end position="133"/>
    </location>
</feature>
<dbReference type="Proteomes" id="UP000682733">
    <property type="component" value="Unassembled WGS sequence"/>
</dbReference>
<organism evidence="3 4">
    <name type="scientific">Didymodactylos carnosus</name>
    <dbReference type="NCBI Taxonomy" id="1234261"/>
    <lineage>
        <taxon>Eukaryota</taxon>
        <taxon>Metazoa</taxon>
        <taxon>Spiralia</taxon>
        <taxon>Gnathifera</taxon>
        <taxon>Rotifera</taxon>
        <taxon>Eurotatoria</taxon>
        <taxon>Bdelloidea</taxon>
        <taxon>Philodinida</taxon>
        <taxon>Philodinidae</taxon>
        <taxon>Didymodactylos</taxon>
    </lineage>
</organism>
<dbReference type="PANTHER" id="PTHR33395">
    <property type="entry name" value="TRANSCRIPTASE, PUTATIVE-RELATED-RELATED"/>
    <property type="match status" value="1"/>
</dbReference>
<dbReference type="Gene3D" id="3.60.10.10">
    <property type="entry name" value="Endonuclease/exonuclease/phosphatase"/>
    <property type="match status" value="1"/>
</dbReference>
<proteinExistence type="predicted"/>
<dbReference type="PANTHER" id="PTHR33395:SF22">
    <property type="entry name" value="REVERSE TRANSCRIPTASE DOMAIN-CONTAINING PROTEIN"/>
    <property type="match status" value="1"/>
</dbReference>
<protein>
    <recommendedName>
        <fullName evidence="1">Endonuclease/exonuclease/phosphatase domain-containing protein</fullName>
    </recommendedName>
</protein>
<accession>A0A8S2RC58</accession>
<gene>
    <name evidence="2" type="ORF">OVA965_LOCUS30578</name>
    <name evidence="3" type="ORF">TMI583_LOCUS31383</name>
</gene>
<dbReference type="InterPro" id="IPR005135">
    <property type="entry name" value="Endo/exonuclease/phosphatase"/>
</dbReference>
<sequence>MLCVAGLETRTTLVSIVPVLGVLPTSPRRSRIMTSLETADEALKQTQREFNINKICLDLNAHHRLWSNNNVKSTKAGEVFYEFLEEENLYQLVRGVTTNVSGTCLDLIIVESTSFVPDIAVRPPLDRSDHNFIEFKIQILSSKEKIKRTVYDYNAVDWEKQYEKAAEEFKAACITTKEDYYKKINSRVCASSKNWWSLVKNTLGRTRTTVIPALLNSMNKIVVDTREKIETLNEYFAEVCTWRGPIIDSKIADCLPESKVSINKFTVVQPEVEKILRSLDHNRACAPEITNRMIKNMAPSIVKSVCKLIYESFETSVFPEI</sequence>
<dbReference type="GO" id="GO:0007508">
    <property type="term" value="P:larval heart development"/>
    <property type="evidence" value="ECO:0007669"/>
    <property type="project" value="TreeGrafter"/>
</dbReference>
<evidence type="ECO:0000313" key="4">
    <source>
        <dbReference type="Proteomes" id="UP000682733"/>
    </source>
</evidence>
<evidence type="ECO:0000259" key="1">
    <source>
        <dbReference type="Pfam" id="PF14529"/>
    </source>
</evidence>
<dbReference type="EMBL" id="CAJNOK010022321">
    <property type="protein sequence ID" value="CAF1346222.1"/>
    <property type="molecule type" value="Genomic_DNA"/>
</dbReference>
<dbReference type="GO" id="GO:0031012">
    <property type="term" value="C:extracellular matrix"/>
    <property type="evidence" value="ECO:0007669"/>
    <property type="project" value="TreeGrafter"/>
</dbReference>
<dbReference type="InterPro" id="IPR036691">
    <property type="entry name" value="Endo/exonu/phosph_ase_sf"/>
</dbReference>
<dbReference type="EMBL" id="CAJOBA010043952">
    <property type="protein sequence ID" value="CAF4157122.1"/>
    <property type="molecule type" value="Genomic_DNA"/>
</dbReference>
<dbReference type="Pfam" id="PF14529">
    <property type="entry name" value="Exo_endo_phos_2"/>
    <property type="match status" value="1"/>
</dbReference>
<evidence type="ECO:0000313" key="2">
    <source>
        <dbReference type="EMBL" id="CAF1346222.1"/>
    </source>
</evidence>
<dbReference type="GO" id="GO:0003824">
    <property type="term" value="F:catalytic activity"/>
    <property type="evidence" value="ECO:0007669"/>
    <property type="project" value="InterPro"/>
</dbReference>
<name>A0A8S2RC58_9BILA</name>
<dbReference type="AlphaFoldDB" id="A0A8S2RC58"/>
<dbReference type="Proteomes" id="UP000677228">
    <property type="component" value="Unassembled WGS sequence"/>
</dbReference>
<evidence type="ECO:0000313" key="3">
    <source>
        <dbReference type="EMBL" id="CAF4157122.1"/>
    </source>
</evidence>
<reference evidence="3" key="1">
    <citation type="submission" date="2021-02" db="EMBL/GenBank/DDBJ databases">
        <authorList>
            <person name="Nowell W R."/>
        </authorList>
    </citation>
    <scope>NUCLEOTIDE SEQUENCE</scope>
</reference>
<dbReference type="SUPFAM" id="SSF56219">
    <property type="entry name" value="DNase I-like"/>
    <property type="match status" value="1"/>
</dbReference>
<dbReference type="GO" id="GO:0061343">
    <property type="term" value="P:cell adhesion involved in heart morphogenesis"/>
    <property type="evidence" value="ECO:0007669"/>
    <property type="project" value="TreeGrafter"/>
</dbReference>